<comment type="function">
    <text evidence="7 8">Required for formation of the rod structure in the basal body of the flagellar apparatus. Together with FliI and FliH, may constitute the export apparatus of flagellin.</text>
</comment>
<dbReference type="PANTHER" id="PTHR30531:SF14">
    <property type="entry name" value="SURFACE PRESENTATION OF ANTIGENS PROTEIN SPAS"/>
    <property type="match status" value="1"/>
</dbReference>
<dbReference type="InterPro" id="IPR029025">
    <property type="entry name" value="T3SS_substrate_exporter_C"/>
</dbReference>
<dbReference type="Proteomes" id="UP000006852">
    <property type="component" value="Chromosome"/>
</dbReference>
<feature type="transmembrane region" description="Helical" evidence="8">
    <location>
        <begin position="37"/>
        <end position="58"/>
    </location>
</feature>
<evidence type="ECO:0000256" key="7">
    <source>
        <dbReference type="ARBA" id="ARBA00025078"/>
    </source>
</evidence>
<accession>F2NSY5</accession>
<organism evidence="9 10">
    <name type="scientific">Treponema succinifaciens (strain ATCC 33096 / DSM 2489 / 6091)</name>
    <dbReference type="NCBI Taxonomy" id="869209"/>
    <lineage>
        <taxon>Bacteria</taxon>
        <taxon>Pseudomonadati</taxon>
        <taxon>Spirochaetota</taxon>
        <taxon>Spirochaetia</taxon>
        <taxon>Spirochaetales</taxon>
        <taxon>Treponemataceae</taxon>
        <taxon>Treponema</taxon>
    </lineage>
</organism>
<dbReference type="OrthoDB" id="9807950at2"/>
<keyword evidence="4 8" id="KW-1005">Bacterial flagellum biogenesis</keyword>
<keyword evidence="9" id="KW-0966">Cell projection</keyword>
<dbReference type="RefSeq" id="WP_013701719.1">
    <property type="nucleotide sequence ID" value="NC_015385.1"/>
</dbReference>
<name>F2NSY5_TRES6</name>
<dbReference type="GO" id="GO:0044780">
    <property type="term" value="P:bacterial-type flagellum assembly"/>
    <property type="evidence" value="ECO:0007669"/>
    <property type="project" value="InterPro"/>
</dbReference>
<sequence>MDLQWFAAEDEGKTEEASEQKLRKARKEGRIAKSQELNGTVVFLFVVAVLILLAPWFYKKICEMMIFYFNNVTAQKIDDARFYYIFLRNLLPIVLPLSLAGILAGVIINLVQNRGFIFTTKTIEPKFSKIVPKFGEYFKKTLFSMMGLFNIAKSVLKVAIIVAVAVLLIRLDLAKTLGFLKAGGIDLALRSVSGMVAQLLVVSAVILIVIGVFDYVMQRREFKEQMKMTKQEVKEEFKESEGDPEVKGRLESAQKEMLSQNMPKAVRESDVVITNPTHYAVSLQWKQEQQDAPMITAKGTDNTAQTMKKIAAENDVPIIENRPLARGLYADTEVGDIIPTSYLRAIAAVYAQVGFMNKERNKKST</sequence>
<dbReference type="InterPro" id="IPR006135">
    <property type="entry name" value="T3SS_substrate_exporter"/>
</dbReference>
<dbReference type="STRING" id="869209.Tresu_1537"/>
<evidence type="ECO:0000256" key="3">
    <source>
        <dbReference type="ARBA" id="ARBA00022448"/>
    </source>
</evidence>
<dbReference type="Pfam" id="PF01312">
    <property type="entry name" value="Bac_export_2"/>
    <property type="match status" value="1"/>
</dbReference>
<keyword evidence="8" id="KW-0472">Membrane</keyword>
<keyword evidence="8" id="KW-1133">Transmembrane helix</keyword>
<evidence type="ECO:0000313" key="10">
    <source>
        <dbReference type="Proteomes" id="UP000006852"/>
    </source>
</evidence>
<comment type="subcellular location">
    <subcellularLocation>
        <location evidence="8">Cell membrane</location>
    </subcellularLocation>
</comment>
<dbReference type="GO" id="GO:0005886">
    <property type="term" value="C:plasma membrane"/>
    <property type="evidence" value="ECO:0007669"/>
    <property type="project" value="UniProtKB-SubCell"/>
</dbReference>
<evidence type="ECO:0000313" key="9">
    <source>
        <dbReference type="EMBL" id="AEB14437.1"/>
    </source>
</evidence>
<protein>
    <recommendedName>
        <fullName evidence="2 8">Flagellar biosynthetic protein FlhB</fullName>
    </recommendedName>
</protein>
<keyword evidence="8" id="KW-1003">Cell membrane</keyword>
<feature type="transmembrane region" description="Helical" evidence="8">
    <location>
        <begin position="148"/>
        <end position="169"/>
    </location>
</feature>
<comment type="similarity">
    <text evidence="1 8">Belongs to the type III secretion exporter family.</text>
</comment>
<keyword evidence="9" id="KW-0282">Flagellum</keyword>
<dbReference type="HOGENOM" id="CLU_041013_1_2_12"/>
<dbReference type="SUPFAM" id="SSF160544">
    <property type="entry name" value="EscU C-terminal domain-like"/>
    <property type="match status" value="1"/>
</dbReference>
<reference evidence="9 10" key="1">
    <citation type="journal article" date="2011" name="Stand. Genomic Sci.">
        <title>Complete genome sequence of Treponema succinifaciens type strain (6091).</title>
        <authorList>
            <person name="Han C."/>
            <person name="Gronow S."/>
            <person name="Teshima H."/>
            <person name="Lapidus A."/>
            <person name="Nolan M."/>
            <person name="Lucas S."/>
            <person name="Hammon N."/>
            <person name="Deshpande S."/>
            <person name="Cheng J.F."/>
            <person name="Zeytun A."/>
            <person name="Tapia R."/>
            <person name="Goodwin L."/>
            <person name="Pitluck S."/>
            <person name="Liolios K."/>
            <person name="Pagani I."/>
            <person name="Ivanova N."/>
            <person name="Mavromatis K."/>
            <person name="Mikhailova N."/>
            <person name="Huntemann M."/>
            <person name="Pati A."/>
            <person name="Chen A."/>
            <person name="Palaniappan K."/>
            <person name="Land M."/>
            <person name="Hauser L."/>
            <person name="Brambilla E.M."/>
            <person name="Rohde M."/>
            <person name="Goker M."/>
            <person name="Woyke T."/>
            <person name="Bristow J."/>
            <person name="Eisen J.A."/>
            <person name="Markowitz V."/>
            <person name="Hugenholtz P."/>
            <person name="Kyrpides N.C."/>
            <person name="Klenk H.P."/>
            <person name="Detter J.C."/>
        </authorList>
    </citation>
    <scope>NUCLEOTIDE SEQUENCE [LARGE SCALE GENOMIC DNA]</scope>
    <source>
        <strain evidence="10">ATCC 33096 / DSM 2489 / 6091</strain>
    </source>
</reference>
<dbReference type="eggNOG" id="COG1377">
    <property type="taxonomic scope" value="Bacteria"/>
</dbReference>
<evidence type="ECO:0000256" key="6">
    <source>
        <dbReference type="ARBA" id="ARBA00023225"/>
    </source>
</evidence>
<dbReference type="GO" id="GO:0009306">
    <property type="term" value="P:protein secretion"/>
    <property type="evidence" value="ECO:0007669"/>
    <property type="project" value="InterPro"/>
</dbReference>
<dbReference type="EMBL" id="CP002631">
    <property type="protein sequence ID" value="AEB14437.1"/>
    <property type="molecule type" value="Genomic_DNA"/>
</dbReference>
<dbReference type="Gene3D" id="3.40.1690.10">
    <property type="entry name" value="secretion proteins EscU"/>
    <property type="match status" value="1"/>
</dbReference>
<dbReference type="PANTHER" id="PTHR30531">
    <property type="entry name" value="FLAGELLAR BIOSYNTHETIC PROTEIN FLHB"/>
    <property type="match status" value="1"/>
</dbReference>
<keyword evidence="5 8" id="KW-0653">Protein transport</keyword>
<evidence type="ECO:0000256" key="1">
    <source>
        <dbReference type="ARBA" id="ARBA00010690"/>
    </source>
</evidence>
<dbReference type="InterPro" id="IPR006136">
    <property type="entry name" value="FlhB"/>
</dbReference>
<keyword evidence="3 8" id="KW-0813">Transport</keyword>
<feature type="transmembrane region" description="Helical" evidence="8">
    <location>
        <begin position="196"/>
        <end position="217"/>
    </location>
</feature>
<dbReference type="AlphaFoldDB" id="F2NSY5"/>
<feature type="transmembrane region" description="Helical" evidence="8">
    <location>
        <begin position="90"/>
        <end position="111"/>
    </location>
</feature>
<keyword evidence="10" id="KW-1185">Reference proteome</keyword>
<evidence type="ECO:0000256" key="2">
    <source>
        <dbReference type="ARBA" id="ARBA00021622"/>
    </source>
</evidence>
<dbReference type="GeneID" id="302998697"/>
<dbReference type="Gene3D" id="6.10.250.2080">
    <property type="match status" value="1"/>
</dbReference>
<evidence type="ECO:0000256" key="5">
    <source>
        <dbReference type="ARBA" id="ARBA00022927"/>
    </source>
</evidence>
<keyword evidence="9" id="KW-0969">Cilium</keyword>
<dbReference type="MEROPS" id="N06.A01"/>
<keyword evidence="6 8" id="KW-1006">Bacterial flagellum protein export</keyword>
<evidence type="ECO:0000256" key="4">
    <source>
        <dbReference type="ARBA" id="ARBA00022795"/>
    </source>
</evidence>
<keyword evidence="8" id="KW-0812">Transmembrane</keyword>
<dbReference type="NCBIfam" id="TIGR00328">
    <property type="entry name" value="flhB"/>
    <property type="match status" value="1"/>
</dbReference>
<evidence type="ECO:0000256" key="8">
    <source>
        <dbReference type="RuleBase" id="RU364091"/>
    </source>
</evidence>
<dbReference type="PRINTS" id="PR00950">
    <property type="entry name" value="TYPE3IMSPROT"/>
</dbReference>
<dbReference type="KEGG" id="tsu:Tresu_1537"/>
<gene>
    <name evidence="8" type="primary">flhB</name>
    <name evidence="9" type="ordered locus">Tresu_1537</name>
</gene>
<reference evidence="10" key="2">
    <citation type="submission" date="2011-04" db="EMBL/GenBank/DDBJ databases">
        <title>The complete genome of chromosome of Treponema succinifaciens DSM 2489.</title>
        <authorList>
            <person name="Lucas S."/>
            <person name="Copeland A."/>
            <person name="Lapidus A."/>
            <person name="Bruce D."/>
            <person name="Goodwin L."/>
            <person name="Pitluck S."/>
            <person name="Peters L."/>
            <person name="Kyrpides N."/>
            <person name="Mavromatis K."/>
            <person name="Ivanova N."/>
            <person name="Ovchinnikova G."/>
            <person name="Teshima H."/>
            <person name="Detter J.C."/>
            <person name="Tapia R."/>
            <person name="Han C."/>
            <person name="Land M."/>
            <person name="Hauser L."/>
            <person name="Markowitz V."/>
            <person name="Cheng J.-F."/>
            <person name="Hugenholtz P."/>
            <person name="Woyke T."/>
            <person name="Wu D."/>
            <person name="Gronow S."/>
            <person name="Wellnitz S."/>
            <person name="Brambilla E."/>
            <person name="Klenk H.-P."/>
            <person name="Eisen J.A."/>
        </authorList>
    </citation>
    <scope>NUCLEOTIDE SEQUENCE [LARGE SCALE GENOMIC DNA]</scope>
    <source>
        <strain evidence="10">ATCC 33096 / DSM 2489 / 6091</strain>
    </source>
</reference>
<proteinExistence type="inferred from homology"/>